<feature type="region of interest" description="Disordered" evidence="1">
    <location>
        <begin position="621"/>
        <end position="820"/>
    </location>
</feature>
<feature type="compositionally biased region" description="Polar residues" evidence="1">
    <location>
        <begin position="590"/>
        <end position="599"/>
    </location>
</feature>
<feature type="compositionally biased region" description="Basic and acidic residues" evidence="1">
    <location>
        <begin position="908"/>
        <end position="919"/>
    </location>
</feature>
<comment type="caution">
    <text evidence="2">The sequence shown here is derived from an EMBL/GenBank/DDBJ whole genome shotgun (WGS) entry which is preliminary data.</text>
</comment>
<sequence>MYTLDGPLVGPNTPPKRSRTGFLATAQDAFMLKTFGRKKKPPIIPTSTFLPDVIEITATETKRNSIIATTLEEEEERERLRDAAAQSIGLDPDLMSKSPTSVLGNLDFGFDDDHHGSDHDDDAETENPTSGSPEPSREGSYISNSMWGNDLSSSLGHRGRPGSANAVKSSNTCAPAVTPIPVYPTTVAGLENCTQLSLVLPKYYPGNQLLKFALTKQWKNRFIVMSSPCQQTLTYSYSSRPTPTTAPTVSYLHLFKSSNPSEKELERLEINEDSVVFVNENNEEISGRRNVLRVGGVDCGAMKKDLNVEEGGRTMWLLQVSDQQELQRLISAIKNAVLSQRSVRAGLGFPSSSYGGVEPRGDLDVMLSMRAQGLISSRNRATNSNSDSWNNGSDNSNLNSNSRSPQSKAQTPISPASPKLPITLKGFFAAPNRPRTPSPRGSNGSAKKDEPSPLQSSFTSTPTLSHQSLPTTSASTHILNRLRGNSDARPLSPLGYTPSVASISTATNNHVGTSDPPSTSAELDRKILQDQTDVSIHGPSGSNRTITQRKQSSISQQLAGLHGSGLVNSVSSPLQPPPWRKQSTGPPPVTQSLPQSQVDLSEPDSGAYRYLHTNMSAVESFGVHNTHPPSRRSINGTRPSLDLSSGRESQKSGSGTGAGGSAKGSLGGVGGGEKKQRPPSWTSTSTSSNNESVTGGPKRWSRQGVLPKRLTPPSGALPSIPVSSMEEEATTPRIASPHPYSFDRERSPSRSSSYSNQDSPANSLSYSNVNNPQNGFSAPSFLKRQSGSSFQSATSMSNVSSQVHTRTSTGSGTGNSGVGSYIQRPVLSIQNRLSLAPPQRPAPNTALPPTPTEQEPQIPAPGLLSAGPPSPPSASKSSFRDSLTQRALRLSLAGLPQKTPPTTNLPPRPDDPAFVEGHRRSNSTGGLSVGGTSRPNTLYTIPGSPSPASGDPDLLPPTFHEKERQQNTLNLTLKQRLRMLSAPASTTVPTDPLPATPPPNSSVSTQLLAADQTIVKHHTEGENNYGSVHTRLLVGEPITTMQNDPSFLLMSTPPISPPPLPIRLSGQPSRPSSVFIPSNPSSPLPTQTQFPPSSTLSPPPSQYPEYPQRSPQLTPLPVPPRSPFRQLPKPPSPALSQNSRSQSVPPAIQQLAPEINSLSPPPWKAARRTSVIPAMPPKDGSAEAEQKDDRPPPTFMDSPPLFAPRTTPPVSLTPQMSSADSHSITNLSI</sequence>
<evidence type="ECO:0000256" key="1">
    <source>
        <dbReference type="SAM" id="MobiDB-lite"/>
    </source>
</evidence>
<dbReference type="Proteomes" id="UP000736335">
    <property type="component" value="Unassembled WGS sequence"/>
</dbReference>
<feature type="region of interest" description="Disordered" evidence="1">
    <location>
        <begin position="1044"/>
        <end position="1229"/>
    </location>
</feature>
<proteinExistence type="predicted"/>
<feature type="compositionally biased region" description="Pro residues" evidence="1">
    <location>
        <begin position="574"/>
        <end position="589"/>
    </location>
</feature>
<evidence type="ECO:0000313" key="3">
    <source>
        <dbReference type="Proteomes" id="UP000736335"/>
    </source>
</evidence>
<evidence type="ECO:0000313" key="2">
    <source>
        <dbReference type="EMBL" id="KAF9777638.1"/>
    </source>
</evidence>
<name>A0A9P6H1T7_9AGAM</name>
<organism evidence="2 3">
    <name type="scientific">Thelephora terrestris</name>
    <dbReference type="NCBI Taxonomy" id="56493"/>
    <lineage>
        <taxon>Eukaryota</taxon>
        <taxon>Fungi</taxon>
        <taxon>Dikarya</taxon>
        <taxon>Basidiomycota</taxon>
        <taxon>Agaricomycotina</taxon>
        <taxon>Agaricomycetes</taxon>
        <taxon>Thelephorales</taxon>
        <taxon>Thelephoraceae</taxon>
        <taxon>Thelephora</taxon>
    </lineage>
</organism>
<feature type="compositionally biased region" description="Basic and acidic residues" evidence="1">
    <location>
        <begin position="1180"/>
        <end position="1191"/>
    </location>
</feature>
<feature type="compositionally biased region" description="Low complexity" evidence="1">
    <location>
        <begin position="852"/>
        <end position="877"/>
    </location>
</feature>
<feature type="compositionally biased region" description="Low complexity" evidence="1">
    <location>
        <begin position="1084"/>
        <end position="1096"/>
    </location>
</feature>
<feature type="region of interest" description="Disordered" evidence="1">
    <location>
        <begin position="101"/>
        <end position="145"/>
    </location>
</feature>
<feature type="compositionally biased region" description="Pro residues" evidence="1">
    <location>
        <begin position="991"/>
        <end position="1000"/>
    </location>
</feature>
<feature type="region of interest" description="Disordered" evidence="1">
    <location>
        <begin position="835"/>
        <end position="959"/>
    </location>
</feature>
<feature type="compositionally biased region" description="Pro residues" evidence="1">
    <location>
        <begin position="1114"/>
        <end position="1133"/>
    </location>
</feature>
<dbReference type="OrthoDB" id="3256387at2759"/>
<feature type="compositionally biased region" description="Polar residues" evidence="1">
    <location>
        <begin position="1066"/>
        <end position="1079"/>
    </location>
</feature>
<feature type="compositionally biased region" description="Gly residues" evidence="1">
    <location>
        <begin position="654"/>
        <end position="671"/>
    </location>
</feature>
<protein>
    <recommendedName>
        <fullName evidence="4">PH domain-containing protein</fullName>
    </recommendedName>
</protein>
<feature type="region of interest" description="Disordered" evidence="1">
    <location>
        <begin position="984"/>
        <end position="1003"/>
    </location>
</feature>
<feature type="compositionally biased region" description="Polar residues" evidence="1">
    <location>
        <begin position="1134"/>
        <end position="1144"/>
    </location>
</feature>
<reference evidence="2" key="2">
    <citation type="submission" date="2020-11" db="EMBL/GenBank/DDBJ databases">
        <authorList>
            <consortium name="DOE Joint Genome Institute"/>
            <person name="Kuo A."/>
            <person name="Miyauchi S."/>
            <person name="Kiss E."/>
            <person name="Drula E."/>
            <person name="Kohler A."/>
            <person name="Sanchez-Garcia M."/>
            <person name="Andreopoulos B."/>
            <person name="Barry K.W."/>
            <person name="Bonito G."/>
            <person name="Buee M."/>
            <person name="Carver A."/>
            <person name="Chen C."/>
            <person name="Cichocki N."/>
            <person name="Clum A."/>
            <person name="Culley D."/>
            <person name="Crous P.W."/>
            <person name="Fauchery L."/>
            <person name="Girlanda M."/>
            <person name="Hayes R."/>
            <person name="Keri Z."/>
            <person name="Labutti K."/>
            <person name="Lipzen A."/>
            <person name="Lombard V."/>
            <person name="Magnuson J."/>
            <person name="Maillard F."/>
            <person name="Morin E."/>
            <person name="Murat C."/>
            <person name="Nolan M."/>
            <person name="Ohm R."/>
            <person name="Pangilinan J."/>
            <person name="Pereira M."/>
            <person name="Perotto S."/>
            <person name="Peter M."/>
            <person name="Riley R."/>
            <person name="Sitrit Y."/>
            <person name="Stielow B."/>
            <person name="Szollosi G."/>
            <person name="Zifcakova L."/>
            <person name="Stursova M."/>
            <person name="Spatafora J.W."/>
            <person name="Tedersoo L."/>
            <person name="Vaario L.-M."/>
            <person name="Yamada A."/>
            <person name="Yan M."/>
            <person name="Wang P."/>
            <person name="Xu J."/>
            <person name="Bruns T."/>
            <person name="Baldrian P."/>
            <person name="Vilgalys R."/>
            <person name="Henrissat B."/>
            <person name="Grigoriev I.V."/>
            <person name="Hibbett D."/>
            <person name="Nagy L.G."/>
            <person name="Martin F.M."/>
        </authorList>
    </citation>
    <scope>NUCLEOTIDE SEQUENCE</scope>
    <source>
        <strain evidence="2">UH-Tt-Lm1</strain>
    </source>
</reference>
<feature type="compositionally biased region" description="Low complexity" evidence="1">
    <location>
        <begin position="680"/>
        <end position="694"/>
    </location>
</feature>
<gene>
    <name evidence="2" type="ORF">BJ322DRAFT_566967</name>
</gene>
<feature type="region of interest" description="Disordered" evidence="1">
    <location>
        <begin position="376"/>
        <end position="470"/>
    </location>
</feature>
<feature type="compositionally biased region" description="Polar residues" evidence="1">
    <location>
        <begin position="405"/>
        <end position="414"/>
    </location>
</feature>
<feature type="compositionally biased region" description="Polar residues" evidence="1">
    <location>
        <begin position="1208"/>
        <end position="1229"/>
    </location>
</feature>
<evidence type="ECO:0008006" key="4">
    <source>
        <dbReference type="Google" id="ProtNLM"/>
    </source>
</evidence>
<feature type="compositionally biased region" description="Low complexity" evidence="1">
    <location>
        <begin position="942"/>
        <end position="957"/>
    </location>
</feature>
<dbReference type="EMBL" id="WIUZ02000030">
    <property type="protein sequence ID" value="KAF9777638.1"/>
    <property type="molecule type" value="Genomic_DNA"/>
</dbReference>
<feature type="compositionally biased region" description="Low complexity" evidence="1">
    <location>
        <begin position="749"/>
        <end position="759"/>
    </location>
</feature>
<feature type="compositionally biased region" description="Polar residues" evidence="1">
    <location>
        <begin position="922"/>
        <end position="939"/>
    </location>
</feature>
<feature type="compositionally biased region" description="Polar residues" evidence="1">
    <location>
        <begin position="453"/>
        <end position="470"/>
    </location>
</feature>
<feature type="compositionally biased region" description="Polar residues" evidence="1">
    <location>
        <begin position="632"/>
        <end position="647"/>
    </location>
</feature>
<feature type="region of interest" description="Disordered" evidence="1">
    <location>
        <begin position="152"/>
        <end position="171"/>
    </location>
</feature>
<keyword evidence="3" id="KW-1185">Reference proteome</keyword>
<feature type="region of interest" description="Disordered" evidence="1">
    <location>
        <begin position="564"/>
        <end position="603"/>
    </location>
</feature>
<feature type="compositionally biased region" description="Low complexity" evidence="1">
    <location>
        <begin position="1103"/>
        <end position="1112"/>
    </location>
</feature>
<dbReference type="AlphaFoldDB" id="A0A9P6H1T7"/>
<feature type="compositionally biased region" description="Low complexity" evidence="1">
    <location>
        <begin position="383"/>
        <end position="404"/>
    </location>
</feature>
<feature type="compositionally biased region" description="Pro residues" evidence="1">
    <location>
        <begin position="838"/>
        <end position="851"/>
    </location>
</feature>
<reference evidence="2" key="1">
    <citation type="journal article" date="2020" name="Nat. Commun.">
        <title>Large-scale genome sequencing of mycorrhizal fungi provides insights into the early evolution of symbiotic traits.</title>
        <authorList>
            <person name="Miyauchi S."/>
            <person name="Kiss E."/>
            <person name="Kuo A."/>
            <person name="Drula E."/>
            <person name="Kohler A."/>
            <person name="Sanchez-Garcia M."/>
            <person name="Morin E."/>
            <person name="Andreopoulos B."/>
            <person name="Barry K.W."/>
            <person name="Bonito G."/>
            <person name="Buee M."/>
            <person name="Carver A."/>
            <person name="Chen C."/>
            <person name="Cichocki N."/>
            <person name="Clum A."/>
            <person name="Culley D."/>
            <person name="Crous P.W."/>
            <person name="Fauchery L."/>
            <person name="Girlanda M."/>
            <person name="Hayes R.D."/>
            <person name="Keri Z."/>
            <person name="LaButti K."/>
            <person name="Lipzen A."/>
            <person name="Lombard V."/>
            <person name="Magnuson J."/>
            <person name="Maillard F."/>
            <person name="Murat C."/>
            <person name="Nolan M."/>
            <person name="Ohm R.A."/>
            <person name="Pangilinan J."/>
            <person name="Pereira M.F."/>
            <person name="Perotto S."/>
            <person name="Peter M."/>
            <person name="Pfister S."/>
            <person name="Riley R."/>
            <person name="Sitrit Y."/>
            <person name="Stielow J.B."/>
            <person name="Szollosi G."/>
            <person name="Zifcakova L."/>
            <person name="Stursova M."/>
            <person name="Spatafora J.W."/>
            <person name="Tedersoo L."/>
            <person name="Vaario L.M."/>
            <person name="Yamada A."/>
            <person name="Yan M."/>
            <person name="Wang P."/>
            <person name="Xu J."/>
            <person name="Bruns T."/>
            <person name="Baldrian P."/>
            <person name="Vilgalys R."/>
            <person name="Dunand C."/>
            <person name="Henrissat B."/>
            <person name="Grigoriev I.V."/>
            <person name="Hibbett D."/>
            <person name="Nagy L.G."/>
            <person name="Martin F.M."/>
        </authorList>
    </citation>
    <scope>NUCLEOTIDE SEQUENCE</scope>
    <source>
        <strain evidence="2">UH-Tt-Lm1</strain>
    </source>
</reference>
<accession>A0A9P6H1T7</accession>
<feature type="compositionally biased region" description="Polar residues" evidence="1">
    <location>
        <begin position="760"/>
        <end position="804"/>
    </location>
</feature>